<feature type="transmembrane region" description="Helical" evidence="5">
    <location>
        <begin position="372"/>
        <end position="390"/>
    </location>
</feature>
<keyword evidence="2 5" id="KW-0812">Transmembrane</keyword>
<dbReference type="OrthoDB" id="45564at2"/>
<dbReference type="Gene3D" id="3.40.50.720">
    <property type="entry name" value="NAD(P)-binding Rossmann-like Domain"/>
    <property type="match status" value="1"/>
</dbReference>
<keyword evidence="7" id="KW-1185">Reference proteome</keyword>
<evidence type="ECO:0000313" key="7">
    <source>
        <dbReference type="Proteomes" id="UP000198931"/>
    </source>
</evidence>
<dbReference type="PANTHER" id="PTHR43701:SF12">
    <property type="entry name" value="MEMBRANE TRANSPORTER PROTEIN YTNM-RELATED"/>
    <property type="match status" value="1"/>
</dbReference>
<dbReference type="InterPro" id="IPR051598">
    <property type="entry name" value="TSUP/Inactive_protease-like"/>
</dbReference>
<feature type="transmembrane region" description="Helical" evidence="5">
    <location>
        <begin position="197"/>
        <end position="230"/>
    </location>
</feature>
<name>A0A1I3DKB7_9FLAO</name>
<evidence type="ECO:0000256" key="3">
    <source>
        <dbReference type="ARBA" id="ARBA00022989"/>
    </source>
</evidence>
<dbReference type="PANTHER" id="PTHR43701">
    <property type="entry name" value="MEMBRANE TRANSPORTER PROTEIN MJ0441-RELATED"/>
    <property type="match status" value="1"/>
</dbReference>
<dbReference type="Proteomes" id="UP000198931">
    <property type="component" value="Unassembled WGS sequence"/>
</dbReference>
<dbReference type="GO" id="GO:0005886">
    <property type="term" value="C:plasma membrane"/>
    <property type="evidence" value="ECO:0007669"/>
    <property type="project" value="UniProtKB-SubCell"/>
</dbReference>
<comment type="subcellular location">
    <subcellularLocation>
        <location evidence="5">Cell membrane</location>
        <topology evidence="5">Multi-pass membrane protein</topology>
    </subcellularLocation>
    <subcellularLocation>
        <location evidence="1">Membrane</location>
        <topology evidence="1">Multi-pass membrane protein</topology>
    </subcellularLocation>
</comment>
<feature type="transmembrane region" description="Helical" evidence="5">
    <location>
        <begin position="426"/>
        <end position="444"/>
    </location>
</feature>
<accession>A0A1I3DKB7</accession>
<comment type="similarity">
    <text evidence="5">Belongs to the 4-toluene sulfonate uptake permease (TSUP) (TC 2.A.102) family.</text>
</comment>
<dbReference type="RefSeq" id="WP_090078605.1">
    <property type="nucleotide sequence ID" value="NZ_FOQT01000001.1"/>
</dbReference>
<keyword evidence="4 5" id="KW-0472">Membrane</keyword>
<feature type="transmembrane region" description="Helical" evidence="5">
    <location>
        <begin position="333"/>
        <end position="352"/>
    </location>
</feature>
<reference evidence="6 7" key="1">
    <citation type="submission" date="2016-10" db="EMBL/GenBank/DDBJ databases">
        <authorList>
            <person name="de Groot N.N."/>
        </authorList>
    </citation>
    <scope>NUCLEOTIDE SEQUENCE [LARGE SCALE GENOMIC DNA]</scope>
    <source>
        <strain evidence="6 7">DSM 26000</strain>
    </source>
</reference>
<evidence type="ECO:0000256" key="2">
    <source>
        <dbReference type="ARBA" id="ARBA00022692"/>
    </source>
</evidence>
<keyword evidence="5" id="KW-1003">Cell membrane</keyword>
<dbReference type="EMBL" id="FOQT01000001">
    <property type="protein sequence ID" value="SFH87167.1"/>
    <property type="molecule type" value="Genomic_DNA"/>
</dbReference>
<organism evidence="6 7">
    <name type="scientific">Halpernia frigidisoli</name>
    <dbReference type="NCBI Taxonomy" id="1125876"/>
    <lineage>
        <taxon>Bacteria</taxon>
        <taxon>Pseudomonadati</taxon>
        <taxon>Bacteroidota</taxon>
        <taxon>Flavobacteriia</taxon>
        <taxon>Flavobacteriales</taxon>
        <taxon>Weeksellaceae</taxon>
        <taxon>Chryseobacterium group</taxon>
        <taxon>Halpernia</taxon>
    </lineage>
</organism>
<proteinExistence type="inferred from homology"/>
<sequence>MKSKNSLFPIYLNSENLNILIIGGDKNDLNFLNFLIKNYSTFHIKIVFPKIDQEIKSLAEVHNFISIFEKEVDESDFKNQKLIFVTESEKTQFHYFKIWSKENFGLIHFINSEEKSDFETEFSNKNFDKNTSRKVSLVDPYKEIENTAKIVKRAKLKANLYLGIIGVLVFFGLFFLTLQEFNLFPDVKLFFAQENHIFLWMVLVGFLAEMIAGSMGMGYGVICTTILLLLNIPPPIVSASIHSAESFTTAAGSISHFKLKNVNLKLVFALAPFAIIGAIIGAVSLSYFGEHYAKILKPIISVYTLYLGANILRKTLAKKSLIKSTRKRSNLKVLGIVGGFIDSFAGGGWGPLVTGSLIKDGRTPRYVVGSSTVAKFLLTITSAVTFIFTIGIHHWNIILGLLLGGVVTAPFSAMLTSRLPVRKMSIAISILVIVMSLVNIFKILF</sequence>
<dbReference type="InterPro" id="IPR002781">
    <property type="entry name" value="TM_pro_TauE-like"/>
</dbReference>
<dbReference type="STRING" id="1125876.SAMN05443292_0535"/>
<feature type="transmembrane region" description="Helical" evidence="5">
    <location>
        <begin position="397"/>
        <end position="414"/>
    </location>
</feature>
<feature type="transmembrane region" description="Helical" evidence="5">
    <location>
        <begin position="266"/>
        <end position="289"/>
    </location>
</feature>
<feature type="transmembrane region" description="Helical" evidence="5">
    <location>
        <begin position="158"/>
        <end position="177"/>
    </location>
</feature>
<feature type="transmembrane region" description="Helical" evidence="5">
    <location>
        <begin position="295"/>
        <end position="312"/>
    </location>
</feature>
<evidence type="ECO:0000256" key="4">
    <source>
        <dbReference type="ARBA" id="ARBA00023136"/>
    </source>
</evidence>
<gene>
    <name evidence="6" type="ORF">SAMN05443292_0535</name>
</gene>
<evidence type="ECO:0000256" key="1">
    <source>
        <dbReference type="ARBA" id="ARBA00004141"/>
    </source>
</evidence>
<dbReference type="Pfam" id="PF01925">
    <property type="entry name" value="TauE"/>
    <property type="match status" value="1"/>
</dbReference>
<protein>
    <recommendedName>
        <fullName evidence="5">Probable membrane transporter protein</fullName>
    </recommendedName>
</protein>
<keyword evidence="3 5" id="KW-1133">Transmembrane helix</keyword>
<dbReference type="AlphaFoldDB" id="A0A1I3DKB7"/>
<evidence type="ECO:0000256" key="5">
    <source>
        <dbReference type="RuleBase" id="RU363041"/>
    </source>
</evidence>
<evidence type="ECO:0000313" key="6">
    <source>
        <dbReference type="EMBL" id="SFH87167.1"/>
    </source>
</evidence>